<dbReference type="EMBL" id="KQ760551">
    <property type="protein sequence ID" value="OAD59845.1"/>
    <property type="molecule type" value="Genomic_DNA"/>
</dbReference>
<dbReference type="GO" id="GO:0000463">
    <property type="term" value="P:maturation of LSU-rRNA from tricistronic rRNA transcript (SSU-rRNA, 5.8S rRNA, LSU-rRNA)"/>
    <property type="evidence" value="ECO:0007669"/>
    <property type="project" value="TreeGrafter"/>
</dbReference>
<protein>
    <submittedName>
        <fullName evidence="2">Nucleolar pre-ribosomal-associated protein 1</fullName>
    </submittedName>
</protein>
<dbReference type="InterPro" id="IPR016024">
    <property type="entry name" value="ARM-type_fold"/>
</dbReference>
<evidence type="ECO:0000313" key="3">
    <source>
        <dbReference type="Proteomes" id="UP000250275"/>
    </source>
</evidence>
<dbReference type="GO" id="GO:0005730">
    <property type="term" value="C:nucleolus"/>
    <property type="evidence" value="ECO:0007669"/>
    <property type="project" value="TreeGrafter"/>
</dbReference>
<dbReference type="PANTHER" id="PTHR13500:SF0">
    <property type="entry name" value="NUCLEOLAR PRE-RIBOSOMAL-ASSOCIATED PROTEIN 1"/>
    <property type="match status" value="1"/>
</dbReference>
<accession>A0A310SJD3</accession>
<evidence type="ECO:0000259" key="1">
    <source>
        <dbReference type="Pfam" id="PF16201"/>
    </source>
</evidence>
<dbReference type="InterPro" id="IPR032436">
    <property type="entry name" value="URB1_C"/>
</dbReference>
<gene>
    <name evidence="2" type="ORF">WN48_07965</name>
</gene>
<dbReference type="OrthoDB" id="72892at2759"/>
<dbReference type="SUPFAM" id="SSF48371">
    <property type="entry name" value="ARM repeat"/>
    <property type="match status" value="1"/>
</dbReference>
<name>A0A310SJD3_9HYME</name>
<reference evidence="2 3" key="1">
    <citation type="submission" date="2015-07" db="EMBL/GenBank/DDBJ databases">
        <title>The genome of Eufriesea mexicana.</title>
        <authorList>
            <person name="Pan H."/>
            <person name="Kapheim K."/>
        </authorList>
    </citation>
    <scope>NUCLEOTIDE SEQUENCE [LARGE SCALE GENOMIC DNA]</scope>
    <source>
        <strain evidence="2">0111107269</strain>
        <tissue evidence="2">Whole body</tissue>
    </source>
</reference>
<dbReference type="InterPro" id="IPR039844">
    <property type="entry name" value="URB1"/>
</dbReference>
<dbReference type="Proteomes" id="UP000250275">
    <property type="component" value="Unassembled WGS sequence"/>
</dbReference>
<proteinExistence type="predicted"/>
<dbReference type="PANTHER" id="PTHR13500">
    <property type="entry name" value="NUCLEOLAR PRERIBOSOMAL-ASSOCIATED PROTEIN 1"/>
    <property type="match status" value="1"/>
</dbReference>
<dbReference type="GO" id="GO:0000466">
    <property type="term" value="P:maturation of 5.8S rRNA from tricistronic rRNA transcript (SSU-rRNA, 5.8S rRNA, LSU-rRNA)"/>
    <property type="evidence" value="ECO:0007669"/>
    <property type="project" value="TreeGrafter"/>
</dbReference>
<dbReference type="AlphaFoldDB" id="A0A310SJD3"/>
<sequence>MATSHSEFINIMLGSSNTKRDLVELLWILMQKNKVVVTLKHIPVYLAAYNATLAEVDQYILFILQYYESNNINICEYRPYVWGNVAAVYYNVKGETHTTLWRQPSIIQVLNLFEENIVNNTIKKYPIDRALKSDELFRASDVYDPAFYLPLLYFLLSENNVVPCHKVAQSGALALTLVACSSTHCEVRMIAYTIITRYYTHLEASSSKTKLLWMRLIDALRYGIVSQQSELNDVRLNCMVSTFLARTSLIATQPLNPLYTALQMFLMAKPALDINTIPELLQFLYSSDMQYITYRHWILENIRDSMKTETEVDIAFKCVLFKMLLDFYISTLSDSHTKKLILEILNATLKIRKASILFIENYGLFPWLLEITNNLQQHEVQHTEVIVKIMDKLLNSVLHIKGDIIPYKLMILNVVLCLKSHLVKDIRIKIITLYINILQKLILSKSMKIVITKECILEILEFSKKILDNLEECDDMLRFGCKYVIKADCSENDDEIQIARNSLRTLVWTWCSHEAN</sequence>
<evidence type="ECO:0000313" key="2">
    <source>
        <dbReference type="EMBL" id="OAD59845.1"/>
    </source>
</evidence>
<organism evidence="2 3">
    <name type="scientific">Eufriesea mexicana</name>
    <dbReference type="NCBI Taxonomy" id="516756"/>
    <lineage>
        <taxon>Eukaryota</taxon>
        <taxon>Metazoa</taxon>
        <taxon>Ecdysozoa</taxon>
        <taxon>Arthropoda</taxon>
        <taxon>Hexapoda</taxon>
        <taxon>Insecta</taxon>
        <taxon>Pterygota</taxon>
        <taxon>Neoptera</taxon>
        <taxon>Endopterygota</taxon>
        <taxon>Hymenoptera</taxon>
        <taxon>Apocrita</taxon>
        <taxon>Aculeata</taxon>
        <taxon>Apoidea</taxon>
        <taxon>Anthophila</taxon>
        <taxon>Apidae</taxon>
        <taxon>Eufriesea</taxon>
    </lineage>
</organism>
<dbReference type="Pfam" id="PF16201">
    <property type="entry name" value="NopRA1"/>
    <property type="match status" value="1"/>
</dbReference>
<keyword evidence="3" id="KW-1185">Reference proteome</keyword>
<feature type="domain" description="URB1 C-terminal" evidence="1">
    <location>
        <begin position="173"/>
        <end position="367"/>
    </location>
</feature>